<evidence type="ECO:0000313" key="2">
    <source>
        <dbReference type="Proteomes" id="UP000015105"/>
    </source>
</evidence>
<sequence length="52" mass="6062">GEYFLSLIAKRKVEAFGAAQILQDTTYLSRNSEIQTKRYRHQDYDYTASGEQ</sequence>
<evidence type="ECO:0000313" key="1">
    <source>
        <dbReference type="EnsemblPlants" id="AET5Gv20216100.6"/>
    </source>
</evidence>
<protein>
    <submittedName>
        <fullName evidence="1">Uncharacterized protein</fullName>
    </submittedName>
</protein>
<reference evidence="2" key="1">
    <citation type="journal article" date="2014" name="Science">
        <title>Ancient hybridizations among the ancestral genomes of bread wheat.</title>
        <authorList>
            <consortium name="International Wheat Genome Sequencing Consortium,"/>
            <person name="Marcussen T."/>
            <person name="Sandve S.R."/>
            <person name="Heier L."/>
            <person name="Spannagl M."/>
            <person name="Pfeifer M."/>
            <person name="Jakobsen K.S."/>
            <person name="Wulff B.B."/>
            <person name="Steuernagel B."/>
            <person name="Mayer K.F."/>
            <person name="Olsen O.A."/>
        </authorList>
    </citation>
    <scope>NUCLEOTIDE SEQUENCE [LARGE SCALE GENOMIC DNA]</scope>
    <source>
        <strain evidence="2">cv. AL8/78</strain>
    </source>
</reference>
<dbReference type="Proteomes" id="UP000015105">
    <property type="component" value="Chromosome 5D"/>
</dbReference>
<proteinExistence type="predicted"/>
<keyword evidence="2" id="KW-1185">Reference proteome</keyword>
<dbReference type="Gramene" id="AET5Gv20216100.6">
    <property type="protein sequence ID" value="AET5Gv20216100.6"/>
    <property type="gene ID" value="AET5Gv20216100"/>
</dbReference>
<name>A0A453JW60_AEGTS</name>
<dbReference type="AlphaFoldDB" id="A0A453JW60"/>
<dbReference type="EnsemblPlants" id="AET5Gv20216100.6">
    <property type="protein sequence ID" value="AET5Gv20216100.6"/>
    <property type="gene ID" value="AET5Gv20216100"/>
</dbReference>
<reference evidence="1" key="5">
    <citation type="journal article" date="2021" name="G3 (Bethesda)">
        <title>Aegilops tauschii genome assembly Aet v5.0 features greater sequence contiguity and improved annotation.</title>
        <authorList>
            <person name="Wang L."/>
            <person name="Zhu T."/>
            <person name="Rodriguez J.C."/>
            <person name="Deal K.R."/>
            <person name="Dubcovsky J."/>
            <person name="McGuire P.E."/>
            <person name="Lux T."/>
            <person name="Spannagl M."/>
            <person name="Mayer K.F.X."/>
            <person name="Baldrich P."/>
            <person name="Meyers B.C."/>
            <person name="Huo N."/>
            <person name="Gu Y.Q."/>
            <person name="Zhou H."/>
            <person name="Devos K.M."/>
            <person name="Bennetzen J.L."/>
            <person name="Unver T."/>
            <person name="Budak H."/>
            <person name="Gulick P.J."/>
            <person name="Galiba G."/>
            <person name="Kalapos B."/>
            <person name="Nelson D.R."/>
            <person name="Li P."/>
            <person name="You F.M."/>
            <person name="Luo M.C."/>
            <person name="Dvorak J."/>
        </authorList>
    </citation>
    <scope>NUCLEOTIDE SEQUENCE [LARGE SCALE GENOMIC DNA]</scope>
    <source>
        <strain evidence="1">cv. AL8/78</strain>
    </source>
</reference>
<organism evidence="1 2">
    <name type="scientific">Aegilops tauschii subsp. strangulata</name>
    <name type="common">Goatgrass</name>
    <dbReference type="NCBI Taxonomy" id="200361"/>
    <lineage>
        <taxon>Eukaryota</taxon>
        <taxon>Viridiplantae</taxon>
        <taxon>Streptophyta</taxon>
        <taxon>Embryophyta</taxon>
        <taxon>Tracheophyta</taxon>
        <taxon>Spermatophyta</taxon>
        <taxon>Magnoliopsida</taxon>
        <taxon>Liliopsida</taxon>
        <taxon>Poales</taxon>
        <taxon>Poaceae</taxon>
        <taxon>BOP clade</taxon>
        <taxon>Pooideae</taxon>
        <taxon>Triticodae</taxon>
        <taxon>Triticeae</taxon>
        <taxon>Triticinae</taxon>
        <taxon>Aegilops</taxon>
    </lineage>
</organism>
<reference evidence="1" key="3">
    <citation type="journal article" date="2017" name="Nature">
        <title>Genome sequence of the progenitor of the wheat D genome Aegilops tauschii.</title>
        <authorList>
            <person name="Luo M.C."/>
            <person name="Gu Y.Q."/>
            <person name="Puiu D."/>
            <person name="Wang H."/>
            <person name="Twardziok S.O."/>
            <person name="Deal K.R."/>
            <person name="Huo N."/>
            <person name="Zhu T."/>
            <person name="Wang L."/>
            <person name="Wang Y."/>
            <person name="McGuire P.E."/>
            <person name="Liu S."/>
            <person name="Long H."/>
            <person name="Ramasamy R.K."/>
            <person name="Rodriguez J.C."/>
            <person name="Van S.L."/>
            <person name="Yuan L."/>
            <person name="Wang Z."/>
            <person name="Xia Z."/>
            <person name="Xiao L."/>
            <person name="Anderson O.D."/>
            <person name="Ouyang S."/>
            <person name="Liang Y."/>
            <person name="Zimin A.V."/>
            <person name="Pertea G."/>
            <person name="Qi P."/>
            <person name="Bennetzen J.L."/>
            <person name="Dai X."/>
            <person name="Dawson M.W."/>
            <person name="Muller H.G."/>
            <person name="Kugler K."/>
            <person name="Rivarola-Duarte L."/>
            <person name="Spannagl M."/>
            <person name="Mayer K.F.X."/>
            <person name="Lu F.H."/>
            <person name="Bevan M.W."/>
            <person name="Leroy P."/>
            <person name="Li P."/>
            <person name="You F.M."/>
            <person name="Sun Q."/>
            <person name="Liu Z."/>
            <person name="Lyons E."/>
            <person name="Wicker T."/>
            <person name="Salzberg S.L."/>
            <person name="Devos K.M."/>
            <person name="Dvorak J."/>
        </authorList>
    </citation>
    <scope>NUCLEOTIDE SEQUENCE [LARGE SCALE GENOMIC DNA]</scope>
    <source>
        <strain evidence="1">cv. AL8/78</strain>
    </source>
</reference>
<reference evidence="2" key="2">
    <citation type="journal article" date="2017" name="Nat. Plants">
        <title>The Aegilops tauschii genome reveals multiple impacts of transposons.</title>
        <authorList>
            <person name="Zhao G."/>
            <person name="Zou C."/>
            <person name="Li K."/>
            <person name="Wang K."/>
            <person name="Li T."/>
            <person name="Gao L."/>
            <person name="Zhang X."/>
            <person name="Wang H."/>
            <person name="Yang Z."/>
            <person name="Liu X."/>
            <person name="Jiang W."/>
            <person name="Mao L."/>
            <person name="Kong X."/>
            <person name="Jiao Y."/>
            <person name="Jia J."/>
        </authorList>
    </citation>
    <scope>NUCLEOTIDE SEQUENCE [LARGE SCALE GENOMIC DNA]</scope>
    <source>
        <strain evidence="2">cv. AL8/78</strain>
    </source>
</reference>
<reference evidence="1" key="4">
    <citation type="submission" date="2019-03" db="UniProtKB">
        <authorList>
            <consortium name="EnsemblPlants"/>
        </authorList>
    </citation>
    <scope>IDENTIFICATION</scope>
</reference>
<accession>A0A453JW60</accession>